<reference evidence="2 3" key="1">
    <citation type="submission" date="2016-10" db="EMBL/GenBank/DDBJ databases">
        <authorList>
            <person name="de Groot N.N."/>
        </authorList>
    </citation>
    <scope>NUCLEOTIDE SEQUENCE [LARGE SCALE GENOMIC DNA]</scope>
    <source>
        <strain evidence="2 3">DSM 44149</strain>
    </source>
</reference>
<dbReference type="Gene3D" id="3.30.450.180">
    <property type="match status" value="1"/>
</dbReference>
<dbReference type="PANTHER" id="PTHR35010">
    <property type="entry name" value="BLL4672 PROTEIN-RELATED"/>
    <property type="match status" value="1"/>
</dbReference>
<dbReference type="SMART" id="SM00530">
    <property type="entry name" value="HTH_XRE"/>
    <property type="match status" value="1"/>
</dbReference>
<dbReference type="Gene3D" id="1.10.260.40">
    <property type="entry name" value="lambda repressor-like DNA-binding domains"/>
    <property type="match status" value="1"/>
</dbReference>
<dbReference type="STRING" id="211114.SAMN04489726_2075"/>
<dbReference type="Proteomes" id="UP000183376">
    <property type="component" value="Chromosome I"/>
</dbReference>
<dbReference type="OrthoDB" id="4790304at2"/>
<gene>
    <name evidence="2" type="ORF">SAMN04489726_2075</name>
</gene>
<evidence type="ECO:0000259" key="1">
    <source>
        <dbReference type="SMART" id="SM00530"/>
    </source>
</evidence>
<keyword evidence="3" id="KW-1185">Reference proteome</keyword>
<evidence type="ECO:0000313" key="3">
    <source>
        <dbReference type="Proteomes" id="UP000183376"/>
    </source>
</evidence>
<dbReference type="SUPFAM" id="SSF47413">
    <property type="entry name" value="lambda repressor-like DNA-binding domains"/>
    <property type="match status" value="1"/>
</dbReference>
<sequence>MAAKAEMKSIPFTVVEFYRGLLICSVVSASANGIRVDFVNPVDRQRRRALGEFLRMARSRVDPATAGFQVGRRRTPGLRREEVAQLANVSATWYTWLEQGRDIQPSEQVLVALANALRLKKSERDYVFGLGRRSAPAIAALSPQAPTAEPAPRQLETALQELIAAMWIPTYITDRRWNILAYNRAADAFFGLDRLDDRNLLRALFTHPRAQTFLLDWADSARRLVCQFRAMYSFCSHDQEFLDLVTELCAASPDFDRWWHEYQVETNPSTRHRFRHPVAGDITLDSVPLRSFSDSDFFVATYVPVGAGARKALRGLLSWDHAIPEQYDRTAS</sequence>
<dbReference type="Pfam" id="PF17765">
    <property type="entry name" value="MLTR_LBD"/>
    <property type="match status" value="1"/>
</dbReference>
<evidence type="ECO:0000313" key="2">
    <source>
        <dbReference type="EMBL" id="SDM52877.1"/>
    </source>
</evidence>
<organism evidence="2 3">
    <name type="scientific">Allokutzneria albata</name>
    <name type="common">Kibdelosporangium albatum</name>
    <dbReference type="NCBI Taxonomy" id="211114"/>
    <lineage>
        <taxon>Bacteria</taxon>
        <taxon>Bacillati</taxon>
        <taxon>Actinomycetota</taxon>
        <taxon>Actinomycetes</taxon>
        <taxon>Pseudonocardiales</taxon>
        <taxon>Pseudonocardiaceae</taxon>
        <taxon>Allokutzneria</taxon>
    </lineage>
</organism>
<dbReference type="GO" id="GO:0003677">
    <property type="term" value="F:DNA binding"/>
    <property type="evidence" value="ECO:0007669"/>
    <property type="project" value="InterPro"/>
</dbReference>
<dbReference type="InterPro" id="IPR001387">
    <property type="entry name" value="Cro/C1-type_HTH"/>
</dbReference>
<dbReference type="eggNOG" id="COG1396">
    <property type="taxonomic scope" value="Bacteria"/>
</dbReference>
<name>A0A1G9TYT1_ALLAB</name>
<dbReference type="EMBL" id="LT629701">
    <property type="protein sequence ID" value="SDM52877.1"/>
    <property type="molecule type" value="Genomic_DNA"/>
</dbReference>
<dbReference type="CDD" id="cd00093">
    <property type="entry name" value="HTH_XRE"/>
    <property type="match status" value="1"/>
</dbReference>
<proteinExistence type="predicted"/>
<dbReference type="Pfam" id="PF13560">
    <property type="entry name" value="HTH_31"/>
    <property type="match status" value="1"/>
</dbReference>
<accession>A0A1G9TYT1</accession>
<protein>
    <submittedName>
        <fullName evidence="2">Helix-turn-helix domain-containing protein</fullName>
    </submittedName>
</protein>
<feature type="domain" description="HTH cro/C1-type" evidence="1">
    <location>
        <begin position="53"/>
        <end position="124"/>
    </location>
</feature>
<dbReference type="InterPro" id="IPR035965">
    <property type="entry name" value="PAS-like_dom_sf"/>
</dbReference>
<dbReference type="SUPFAM" id="SSF55785">
    <property type="entry name" value="PYP-like sensor domain (PAS domain)"/>
    <property type="match status" value="1"/>
</dbReference>
<dbReference type="InterPro" id="IPR041413">
    <property type="entry name" value="MLTR_LBD"/>
</dbReference>
<dbReference type="InterPro" id="IPR010982">
    <property type="entry name" value="Lambda_DNA-bd_dom_sf"/>
</dbReference>
<dbReference type="AlphaFoldDB" id="A0A1G9TYT1"/>